<comment type="similarity">
    <text evidence="1">Belongs to the peptidase S13 family.</text>
</comment>
<proteinExistence type="inferred from homology"/>
<dbReference type="PANTHER" id="PTHR30023">
    <property type="entry name" value="D-ALANYL-D-ALANINE CARBOXYPEPTIDASE"/>
    <property type="match status" value="1"/>
</dbReference>
<dbReference type="Gene3D" id="3.40.710.10">
    <property type="entry name" value="DD-peptidase/beta-lactamase superfamily"/>
    <property type="match status" value="2"/>
</dbReference>
<name>A0ABS7RHF8_9ACTN</name>
<evidence type="ECO:0000256" key="1">
    <source>
        <dbReference type="ARBA" id="ARBA00006096"/>
    </source>
</evidence>
<reference evidence="4 5" key="1">
    <citation type="submission" date="2021-08" db="EMBL/GenBank/DDBJ databases">
        <title>Nocardioides bacterium WL0053 sp. nov., isolated from the sediment.</title>
        <authorList>
            <person name="Wang L."/>
            <person name="Zhang D."/>
            <person name="Zhang A."/>
        </authorList>
    </citation>
    <scope>NUCLEOTIDE SEQUENCE [LARGE SCALE GENOMIC DNA]</scope>
    <source>
        <strain evidence="4 5">WL0053</strain>
    </source>
</reference>
<keyword evidence="5" id="KW-1185">Reference proteome</keyword>
<organism evidence="4 5">
    <name type="scientific">Nocardioides jiangsuensis</name>
    <dbReference type="NCBI Taxonomy" id="2866161"/>
    <lineage>
        <taxon>Bacteria</taxon>
        <taxon>Bacillati</taxon>
        <taxon>Actinomycetota</taxon>
        <taxon>Actinomycetes</taxon>
        <taxon>Propionibacteriales</taxon>
        <taxon>Nocardioidaceae</taxon>
        <taxon>Nocardioides</taxon>
    </lineage>
</organism>
<accession>A0ABS7RHF8</accession>
<keyword evidence="3" id="KW-0472">Membrane</keyword>
<dbReference type="SUPFAM" id="SSF56601">
    <property type="entry name" value="beta-lactamase/transpeptidase-like"/>
    <property type="match status" value="1"/>
</dbReference>
<evidence type="ECO:0000313" key="5">
    <source>
        <dbReference type="Proteomes" id="UP000754710"/>
    </source>
</evidence>
<keyword evidence="2 4" id="KW-0378">Hydrolase</keyword>
<dbReference type="InterPro" id="IPR000667">
    <property type="entry name" value="Peptidase_S13"/>
</dbReference>
<dbReference type="Pfam" id="PF02113">
    <property type="entry name" value="Peptidase_S13"/>
    <property type="match status" value="2"/>
</dbReference>
<keyword evidence="3" id="KW-0812">Transmembrane</keyword>
<dbReference type="InterPro" id="IPR012338">
    <property type="entry name" value="Beta-lactam/transpept-like"/>
</dbReference>
<dbReference type="PRINTS" id="PR00922">
    <property type="entry name" value="DADACBPTASE3"/>
</dbReference>
<dbReference type="PANTHER" id="PTHR30023:SF0">
    <property type="entry name" value="PENICILLIN-SENSITIVE CARBOXYPEPTIDASE A"/>
    <property type="match status" value="1"/>
</dbReference>
<feature type="transmembrane region" description="Helical" evidence="3">
    <location>
        <begin position="24"/>
        <end position="46"/>
    </location>
</feature>
<dbReference type="RefSeq" id="WP_221024147.1">
    <property type="nucleotide sequence ID" value="NZ_JAIEZQ010000001.1"/>
</dbReference>
<sequence>MARGDVRHSGRRVDRSARTGSGRLLRRATVALVVLVLVLAGVSYTFDLGNRWLGWDYPSPVTEPAAVAPPPGLRLPAATVAEPVAVPGDASTAADPAKVRRALAGLLRDKKLGPRVAVAVDQLSDGSPVFRSGPTVVTPASTMKLLTSAAALAALGQGHTFSTTVVAGATPRQVVLVGGGDPLLARTPSGDDTYPARADLLTLAKKTARSLDGLGRTRVSLGYDASLFTGPAVSPQWPASYLPDDVVSPISALWVDEGRERPGMVDRSADPALGAAQVFAQALAKQGIAVVGRPRPTAADAEPDVLAEVESAPLEQVVQWVLEMSDNEGAEVLFRHVALATDRPGSFVGGSAAVRDVLADLGIDTAGQRILDGSGLSRDDRVAAETLLAVVGAAADEDHPELRPVAVDLPVAGFTGSLTYRFATGDDAGLGRVRAKTGTLTGVHGLAGTTTDLDGTVLSFAVVADRVKVENTLDARATIDEIAAALAGCSCGA</sequence>
<keyword evidence="3" id="KW-1133">Transmembrane helix</keyword>
<keyword evidence="4" id="KW-0645">Protease</keyword>
<evidence type="ECO:0000256" key="3">
    <source>
        <dbReference type="SAM" id="Phobius"/>
    </source>
</evidence>
<evidence type="ECO:0000256" key="2">
    <source>
        <dbReference type="ARBA" id="ARBA00022801"/>
    </source>
</evidence>
<dbReference type="Proteomes" id="UP000754710">
    <property type="component" value="Unassembled WGS sequence"/>
</dbReference>
<gene>
    <name evidence="4" type="primary">dacB</name>
    <name evidence="4" type="ORF">K1X13_06555</name>
</gene>
<dbReference type="EMBL" id="JAIEZQ010000001">
    <property type="protein sequence ID" value="MBY9074475.1"/>
    <property type="molecule type" value="Genomic_DNA"/>
</dbReference>
<comment type="caution">
    <text evidence="4">The sequence shown here is derived from an EMBL/GenBank/DDBJ whole genome shotgun (WGS) entry which is preliminary data.</text>
</comment>
<dbReference type="GO" id="GO:0009002">
    <property type="term" value="F:serine-type D-Ala-D-Ala carboxypeptidase activity"/>
    <property type="evidence" value="ECO:0007669"/>
    <property type="project" value="UniProtKB-EC"/>
</dbReference>
<protein>
    <submittedName>
        <fullName evidence="4">D-alanyl-D-alanine carboxypeptidase/D-alanyl-D-alanine-endopeptidase</fullName>
        <ecNumber evidence="4">3.4.16.4</ecNumber>
    </submittedName>
</protein>
<dbReference type="NCBIfam" id="TIGR00666">
    <property type="entry name" value="PBP4"/>
    <property type="match status" value="1"/>
</dbReference>
<keyword evidence="4" id="KW-0121">Carboxypeptidase</keyword>
<evidence type="ECO:0000313" key="4">
    <source>
        <dbReference type="EMBL" id="MBY9074475.1"/>
    </source>
</evidence>
<dbReference type="EC" id="3.4.16.4" evidence="4"/>